<dbReference type="AlphaFoldDB" id="A0A0F7SJF2"/>
<dbReference type="InterPro" id="IPR051468">
    <property type="entry name" value="Fungal_SecMetab_SDRs"/>
</dbReference>
<accession>A0A0F7SJF2</accession>
<dbReference type="PANTHER" id="PTHR43544">
    <property type="entry name" value="SHORT-CHAIN DEHYDROGENASE/REDUCTASE"/>
    <property type="match status" value="1"/>
</dbReference>
<reference evidence="4" key="1">
    <citation type="submission" date="2014-08" db="EMBL/GenBank/DDBJ databases">
        <authorList>
            <person name="Sharma Rahul"/>
            <person name="Thines Marco"/>
        </authorList>
    </citation>
    <scope>NUCLEOTIDE SEQUENCE</scope>
</reference>
<dbReference type="GO" id="GO:0005737">
    <property type="term" value="C:cytoplasm"/>
    <property type="evidence" value="ECO:0007669"/>
    <property type="project" value="TreeGrafter"/>
</dbReference>
<dbReference type="SUPFAM" id="SSF51735">
    <property type="entry name" value="NAD(P)-binding Rossmann-fold domains"/>
    <property type="match status" value="1"/>
</dbReference>
<protein>
    <submittedName>
        <fullName evidence="4">Predicted short chain-type dehydrogenase</fullName>
    </submittedName>
</protein>
<evidence type="ECO:0000256" key="3">
    <source>
        <dbReference type="ARBA" id="ARBA00023002"/>
    </source>
</evidence>
<sequence>MSNNTVYLITGANRGIGFSIVKALASDPGNIIFAGARVPAKAIALHDLAKTSQAKINVVEFVSADTEGNKKAAEEIKKAAGRVDVIIANAGISEPDAFGLVHESDPAQWTTHYNVNVIGVVVLYKEFYSLLHASIVAPKFIVVSSGAGSAELAFQFKMPLAVYGASKAAVNYTTVKMHLESEESGLIVFPLSPGVVSSDMGNASAKKLFPDGSENALAAMIITPDESAQHIVKLVKEATRETHGGKHWNYDGTVLPW</sequence>
<keyword evidence="3" id="KW-0560">Oxidoreductase</keyword>
<evidence type="ECO:0000313" key="4">
    <source>
        <dbReference type="EMBL" id="CDZ98565.1"/>
    </source>
</evidence>
<keyword evidence="2" id="KW-0521">NADP</keyword>
<evidence type="ECO:0000256" key="1">
    <source>
        <dbReference type="ARBA" id="ARBA00006484"/>
    </source>
</evidence>
<comment type="similarity">
    <text evidence="1">Belongs to the short-chain dehydrogenases/reductases (SDR) family.</text>
</comment>
<dbReference type="PRINTS" id="PR00081">
    <property type="entry name" value="GDHRDH"/>
</dbReference>
<organism evidence="4">
    <name type="scientific">Phaffia rhodozyma</name>
    <name type="common">Yeast</name>
    <name type="synonym">Xanthophyllomyces dendrorhous</name>
    <dbReference type="NCBI Taxonomy" id="264483"/>
    <lineage>
        <taxon>Eukaryota</taxon>
        <taxon>Fungi</taxon>
        <taxon>Dikarya</taxon>
        <taxon>Basidiomycota</taxon>
        <taxon>Agaricomycotina</taxon>
        <taxon>Tremellomycetes</taxon>
        <taxon>Cystofilobasidiales</taxon>
        <taxon>Mrakiaceae</taxon>
        <taxon>Phaffia</taxon>
    </lineage>
</organism>
<dbReference type="InterPro" id="IPR002347">
    <property type="entry name" value="SDR_fam"/>
</dbReference>
<dbReference type="PANTHER" id="PTHR43544:SF7">
    <property type="entry name" value="NADB-LER2"/>
    <property type="match status" value="1"/>
</dbReference>
<proteinExistence type="inferred from homology"/>
<dbReference type="InterPro" id="IPR036291">
    <property type="entry name" value="NAD(P)-bd_dom_sf"/>
</dbReference>
<dbReference type="Gene3D" id="3.40.50.720">
    <property type="entry name" value="NAD(P)-binding Rossmann-like Domain"/>
    <property type="match status" value="1"/>
</dbReference>
<name>A0A0F7SJF2_PHARH</name>
<dbReference type="EMBL" id="LN483345">
    <property type="protein sequence ID" value="CDZ98565.1"/>
    <property type="molecule type" value="Genomic_DNA"/>
</dbReference>
<evidence type="ECO:0000256" key="2">
    <source>
        <dbReference type="ARBA" id="ARBA00022857"/>
    </source>
</evidence>
<dbReference type="GO" id="GO:0016491">
    <property type="term" value="F:oxidoreductase activity"/>
    <property type="evidence" value="ECO:0007669"/>
    <property type="project" value="UniProtKB-KW"/>
</dbReference>
<dbReference type="Pfam" id="PF00106">
    <property type="entry name" value="adh_short"/>
    <property type="match status" value="1"/>
</dbReference>